<evidence type="ECO:0000313" key="1">
    <source>
        <dbReference type="EMBL" id="SUA28074.1"/>
    </source>
</evidence>
<dbReference type="EMBL" id="UGQQ01000002">
    <property type="protein sequence ID" value="SUA28074.1"/>
    <property type="molecule type" value="Genomic_DNA"/>
</dbReference>
<name>A0A378W655_9MYCO</name>
<dbReference type="AlphaFoldDB" id="A0A378W655"/>
<protein>
    <submittedName>
        <fullName evidence="1">Cullin, a subunit of E3 ubiquitin ligase</fullName>
    </submittedName>
</protein>
<dbReference type="Proteomes" id="UP000254945">
    <property type="component" value="Unassembled WGS sequence"/>
</dbReference>
<dbReference type="InterPro" id="IPR011335">
    <property type="entry name" value="Restrct_endonuc-II-like"/>
</dbReference>
<dbReference type="SUPFAM" id="SSF52980">
    <property type="entry name" value="Restriction endonuclease-like"/>
    <property type="match status" value="1"/>
</dbReference>
<keyword evidence="1" id="KW-0436">Ligase</keyword>
<accession>A0A378W655</accession>
<dbReference type="RefSeq" id="WP_051752411.1">
    <property type="nucleotide sequence ID" value="NZ_CP081000.1"/>
</dbReference>
<dbReference type="GO" id="GO:0016874">
    <property type="term" value="F:ligase activity"/>
    <property type="evidence" value="ECO:0007669"/>
    <property type="project" value="UniProtKB-KW"/>
</dbReference>
<gene>
    <name evidence="1" type="ORF">NCTC4524_04051</name>
</gene>
<proteinExistence type="predicted"/>
<evidence type="ECO:0000313" key="2">
    <source>
        <dbReference type="Proteomes" id="UP000254945"/>
    </source>
</evidence>
<sequence length="289" mass="32368">MSGVLVGSEALATQLVTRNELRRHYQRLFPDVYVRGEPTLRDRTVGAWLWSGRRAVIAGVAASALHGAAYVDADVPIELIWNNTRPPAGLVVRNETLSDDEIKRVVGLPVTTPARTVFDLGRHLSRDEAVARIDALAWTLQVTVDDVTPLIERYPSVRGIRALKAALPLVDRGADSPRETWLRLQLTDAGMPPDETQIMVIEGRGRIVGILDMGWERFKVGVNYDGIFHQSDRKRYVQDQKTLCKLEAMGWIVIRVIAEDNMAEVIARVERALRGRGWRRDCTEGQKSA</sequence>
<organism evidence="1 2">
    <name type="scientific">Mycolicibacterium senegalense</name>
    <dbReference type="NCBI Taxonomy" id="1796"/>
    <lineage>
        <taxon>Bacteria</taxon>
        <taxon>Bacillati</taxon>
        <taxon>Actinomycetota</taxon>
        <taxon>Actinomycetes</taxon>
        <taxon>Mycobacteriales</taxon>
        <taxon>Mycobacteriaceae</taxon>
        <taxon>Mycolicibacterium</taxon>
    </lineage>
</organism>
<reference evidence="1 2" key="1">
    <citation type="submission" date="2018-06" db="EMBL/GenBank/DDBJ databases">
        <authorList>
            <consortium name="Pathogen Informatics"/>
            <person name="Doyle S."/>
        </authorList>
    </citation>
    <scope>NUCLEOTIDE SEQUENCE [LARGE SCALE GENOMIC DNA]</scope>
    <source>
        <strain evidence="1 2">NCTC4524</strain>
    </source>
</reference>